<feature type="compositionally biased region" description="Low complexity" evidence="2">
    <location>
        <begin position="400"/>
        <end position="410"/>
    </location>
</feature>
<gene>
    <name evidence="4" type="primary">Dana\GF15112</name>
    <name evidence="4" type="synonym">dana_GLEANR_15879</name>
    <name evidence="4" type="ORF">GF15112</name>
</gene>
<feature type="compositionally biased region" description="Basic and acidic residues" evidence="2">
    <location>
        <begin position="159"/>
        <end position="170"/>
    </location>
</feature>
<feature type="region of interest" description="Disordered" evidence="2">
    <location>
        <begin position="1"/>
        <end position="104"/>
    </location>
</feature>
<feature type="region of interest" description="Disordered" evidence="2">
    <location>
        <begin position="125"/>
        <end position="306"/>
    </location>
</feature>
<protein>
    <submittedName>
        <fullName evidence="4">Uncharacterized protein, isoform B</fullName>
    </submittedName>
</protein>
<evidence type="ECO:0000259" key="3">
    <source>
        <dbReference type="Pfam" id="PF13870"/>
    </source>
</evidence>
<evidence type="ECO:0000256" key="1">
    <source>
        <dbReference type="SAM" id="Coils"/>
    </source>
</evidence>
<evidence type="ECO:0000256" key="2">
    <source>
        <dbReference type="SAM" id="MobiDB-lite"/>
    </source>
</evidence>
<name>B3MMK3_DROAN</name>
<reference evidence="4 5" key="1">
    <citation type="journal article" date="2007" name="Nature">
        <title>Evolution of genes and genomes on the Drosophila phylogeny.</title>
        <authorList>
            <consortium name="Drosophila 12 Genomes Consortium"/>
            <person name="Clark A.G."/>
            <person name="Eisen M.B."/>
            <person name="Smith D.R."/>
            <person name="Bergman C.M."/>
            <person name="Oliver B."/>
            <person name="Markow T.A."/>
            <person name="Kaufman T.C."/>
            <person name="Kellis M."/>
            <person name="Gelbart W."/>
            <person name="Iyer V.N."/>
            <person name="Pollard D.A."/>
            <person name="Sackton T.B."/>
            <person name="Larracuente A.M."/>
            <person name="Singh N.D."/>
            <person name="Abad J.P."/>
            <person name="Abt D.N."/>
            <person name="Adryan B."/>
            <person name="Aguade M."/>
            <person name="Akashi H."/>
            <person name="Anderson W.W."/>
            <person name="Aquadro C.F."/>
            <person name="Ardell D.H."/>
            <person name="Arguello R."/>
            <person name="Artieri C.G."/>
            <person name="Barbash D.A."/>
            <person name="Barker D."/>
            <person name="Barsanti P."/>
            <person name="Batterham P."/>
            <person name="Batzoglou S."/>
            <person name="Begun D."/>
            <person name="Bhutkar A."/>
            <person name="Blanco E."/>
            <person name="Bosak S.A."/>
            <person name="Bradley R.K."/>
            <person name="Brand A.D."/>
            <person name="Brent M.R."/>
            <person name="Brooks A.N."/>
            <person name="Brown R.H."/>
            <person name="Butlin R.K."/>
            <person name="Caggese C."/>
            <person name="Calvi B.R."/>
            <person name="Bernardo de Carvalho A."/>
            <person name="Caspi A."/>
            <person name="Castrezana S."/>
            <person name="Celniker S.E."/>
            <person name="Chang J.L."/>
            <person name="Chapple C."/>
            <person name="Chatterji S."/>
            <person name="Chinwalla A."/>
            <person name="Civetta A."/>
            <person name="Clifton S.W."/>
            <person name="Comeron J.M."/>
            <person name="Costello J.C."/>
            <person name="Coyne J.A."/>
            <person name="Daub J."/>
            <person name="David R.G."/>
            <person name="Delcher A.L."/>
            <person name="Delehaunty K."/>
            <person name="Do C.B."/>
            <person name="Ebling H."/>
            <person name="Edwards K."/>
            <person name="Eickbush T."/>
            <person name="Evans J.D."/>
            <person name="Filipski A."/>
            <person name="Findeiss S."/>
            <person name="Freyhult E."/>
            <person name="Fulton L."/>
            <person name="Fulton R."/>
            <person name="Garcia A.C."/>
            <person name="Gardiner A."/>
            <person name="Garfield D.A."/>
            <person name="Garvin B.E."/>
            <person name="Gibson G."/>
            <person name="Gilbert D."/>
            <person name="Gnerre S."/>
            <person name="Godfrey J."/>
            <person name="Good R."/>
            <person name="Gotea V."/>
            <person name="Gravely B."/>
            <person name="Greenberg A.J."/>
            <person name="Griffiths-Jones S."/>
            <person name="Gross S."/>
            <person name="Guigo R."/>
            <person name="Gustafson E.A."/>
            <person name="Haerty W."/>
            <person name="Hahn M.W."/>
            <person name="Halligan D.L."/>
            <person name="Halpern A.L."/>
            <person name="Halter G.M."/>
            <person name="Han M.V."/>
            <person name="Heger A."/>
            <person name="Hillier L."/>
            <person name="Hinrichs A.S."/>
            <person name="Holmes I."/>
            <person name="Hoskins R.A."/>
            <person name="Hubisz M.J."/>
            <person name="Hultmark D."/>
            <person name="Huntley M.A."/>
            <person name="Jaffe D.B."/>
            <person name="Jagadeeshan S."/>
            <person name="Jeck W.R."/>
            <person name="Johnson J."/>
            <person name="Jones C.D."/>
            <person name="Jordan W.C."/>
            <person name="Karpen G.H."/>
            <person name="Kataoka E."/>
            <person name="Keightley P.D."/>
            <person name="Kheradpour P."/>
            <person name="Kirkness E.F."/>
            <person name="Koerich L.B."/>
            <person name="Kristiansen K."/>
            <person name="Kudrna D."/>
            <person name="Kulathinal R.J."/>
            <person name="Kumar S."/>
            <person name="Kwok R."/>
            <person name="Lander E."/>
            <person name="Langley C.H."/>
            <person name="Lapoint R."/>
            <person name="Lazzaro B.P."/>
            <person name="Lee S.J."/>
            <person name="Levesque L."/>
            <person name="Li R."/>
            <person name="Lin C.F."/>
            <person name="Lin M.F."/>
            <person name="Lindblad-Toh K."/>
            <person name="Llopart A."/>
            <person name="Long M."/>
            <person name="Low L."/>
            <person name="Lozovsky E."/>
            <person name="Lu J."/>
            <person name="Luo M."/>
            <person name="Machado C.A."/>
            <person name="Makalowski W."/>
            <person name="Marzo M."/>
            <person name="Matsuda M."/>
            <person name="Matzkin L."/>
            <person name="McAllister B."/>
            <person name="McBride C.S."/>
            <person name="McKernan B."/>
            <person name="McKernan K."/>
            <person name="Mendez-Lago M."/>
            <person name="Minx P."/>
            <person name="Mollenhauer M.U."/>
            <person name="Montooth K."/>
            <person name="Mount S.M."/>
            <person name="Mu X."/>
            <person name="Myers E."/>
            <person name="Negre B."/>
            <person name="Newfeld S."/>
            <person name="Nielsen R."/>
            <person name="Noor M.A."/>
            <person name="O'Grady P."/>
            <person name="Pachter L."/>
            <person name="Papaceit M."/>
            <person name="Parisi M.J."/>
            <person name="Parisi M."/>
            <person name="Parts L."/>
            <person name="Pedersen J.S."/>
            <person name="Pesole G."/>
            <person name="Phillippy A.M."/>
            <person name="Ponting C.P."/>
            <person name="Pop M."/>
            <person name="Porcelli D."/>
            <person name="Powell J.R."/>
            <person name="Prohaska S."/>
            <person name="Pruitt K."/>
            <person name="Puig M."/>
            <person name="Quesneville H."/>
            <person name="Ram K.R."/>
            <person name="Rand D."/>
            <person name="Rasmussen M.D."/>
            <person name="Reed L.K."/>
            <person name="Reenan R."/>
            <person name="Reily A."/>
            <person name="Remington K.A."/>
            <person name="Rieger T.T."/>
            <person name="Ritchie M.G."/>
            <person name="Robin C."/>
            <person name="Rogers Y.H."/>
            <person name="Rohde C."/>
            <person name="Rozas J."/>
            <person name="Rubenfield M.J."/>
            <person name="Ruiz A."/>
            <person name="Russo S."/>
            <person name="Salzberg S.L."/>
            <person name="Sanchez-Gracia A."/>
            <person name="Saranga D.J."/>
            <person name="Sato H."/>
            <person name="Schaeffer S.W."/>
            <person name="Schatz M.C."/>
            <person name="Schlenke T."/>
            <person name="Schwartz R."/>
            <person name="Segarra C."/>
            <person name="Singh R.S."/>
            <person name="Sirot L."/>
            <person name="Sirota M."/>
            <person name="Sisneros N.B."/>
            <person name="Smith C.D."/>
            <person name="Smith T.F."/>
            <person name="Spieth J."/>
            <person name="Stage D.E."/>
            <person name="Stark A."/>
            <person name="Stephan W."/>
            <person name="Strausberg R.L."/>
            <person name="Strempel S."/>
            <person name="Sturgill D."/>
            <person name="Sutton G."/>
            <person name="Sutton G.G."/>
            <person name="Tao W."/>
            <person name="Teichmann S."/>
            <person name="Tobari Y.N."/>
            <person name="Tomimura Y."/>
            <person name="Tsolas J.M."/>
            <person name="Valente V.L."/>
            <person name="Venter E."/>
            <person name="Venter J.C."/>
            <person name="Vicario S."/>
            <person name="Vieira F.G."/>
            <person name="Vilella A.J."/>
            <person name="Villasante A."/>
            <person name="Walenz B."/>
            <person name="Wang J."/>
            <person name="Wasserman M."/>
            <person name="Watts T."/>
            <person name="Wilson D."/>
            <person name="Wilson R.K."/>
            <person name="Wing R.A."/>
            <person name="Wolfner M.F."/>
            <person name="Wong A."/>
            <person name="Wong G.K."/>
            <person name="Wu C.I."/>
            <person name="Wu G."/>
            <person name="Yamamoto D."/>
            <person name="Yang H.P."/>
            <person name="Yang S.P."/>
            <person name="Yorke J.A."/>
            <person name="Yoshida K."/>
            <person name="Zdobnov E."/>
            <person name="Zhang P."/>
            <person name="Zhang Y."/>
            <person name="Zimin A.V."/>
            <person name="Baldwin J."/>
            <person name="Abdouelleil A."/>
            <person name="Abdulkadir J."/>
            <person name="Abebe A."/>
            <person name="Abera B."/>
            <person name="Abreu J."/>
            <person name="Acer S.C."/>
            <person name="Aftuck L."/>
            <person name="Alexander A."/>
            <person name="An P."/>
            <person name="Anderson E."/>
            <person name="Anderson S."/>
            <person name="Arachi H."/>
            <person name="Azer M."/>
            <person name="Bachantsang P."/>
            <person name="Barry A."/>
            <person name="Bayul T."/>
            <person name="Berlin A."/>
            <person name="Bessette D."/>
            <person name="Bloom T."/>
            <person name="Blye J."/>
            <person name="Boguslavskiy L."/>
            <person name="Bonnet C."/>
            <person name="Boukhgalter B."/>
            <person name="Bourzgui I."/>
            <person name="Brown A."/>
            <person name="Cahill P."/>
            <person name="Channer S."/>
            <person name="Cheshatsang Y."/>
            <person name="Chuda L."/>
            <person name="Citroen M."/>
            <person name="Collymore A."/>
            <person name="Cooke P."/>
            <person name="Costello M."/>
            <person name="D'Aco K."/>
            <person name="Daza R."/>
            <person name="De Haan G."/>
            <person name="DeGray S."/>
            <person name="DeMaso C."/>
            <person name="Dhargay N."/>
            <person name="Dooley K."/>
            <person name="Dooley E."/>
            <person name="Doricent M."/>
            <person name="Dorje P."/>
            <person name="Dorjee K."/>
            <person name="Dupes A."/>
            <person name="Elong R."/>
            <person name="Falk J."/>
            <person name="Farina A."/>
            <person name="Faro S."/>
            <person name="Ferguson D."/>
            <person name="Fisher S."/>
            <person name="Foley C.D."/>
            <person name="Franke A."/>
            <person name="Friedrich D."/>
            <person name="Gadbois L."/>
            <person name="Gearin G."/>
            <person name="Gearin C.R."/>
            <person name="Giannoukos G."/>
            <person name="Goode T."/>
            <person name="Graham J."/>
            <person name="Grandbois E."/>
            <person name="Grewal S."/>
            <person name="Gyaltsen K."/>
            <person name="Hafez N."/>
            <person name="Hagos B."/>
            <person name="Hall J."/>
            <person name="Henson C."/>
            <person name="Hollinger A."/>
            <person name="Honan T."/>
            <person name="Huard M.D."/>
            <person name="Hughes L."/>
            <person name="Hurhula B."/>
            <person name="Husby M.E."/>
            <person name="Kamat A."/>
            <person name="Kanga B."/>
            <person name="Kashin S."/>
            <person name="Khazanovich D."/>
            <person name="Kisner P."/>
            <person name="Lance K."/>
            <person name="Lara M."/>
            <person name="Lee W."/>
            <person name="Lennon N."/>
            <person name="Letendre F."/>
            <person name="LeVine R."/>
            <person name="Lipovsky A."/>
            <person name="Liu X."/>
            <person name="Liu J."/>
            <person name="Liu S."/>
            <person name="Lokyitsang T."/>
            <person name="Lokyitsang Y."/>
            <person name="Lubonja R."/>
            <person name="Lui A."/>
            <person name="MacDonald P."/>
            <person name="Magnisalis V."/>
            <person name="Maru K."/>
            <person name="Matthews C."/>
            <person name="McCusker W."/>
            <person name="McDonough S."/>
            <person name="Mehta T."/>
            <person name="Meldrim J."/>
            <person name="Meneus L."/>
            <person name="Mihai O."/>
            <person name="Mihalev A."/>
            <person name="Mihova T."/>
            <person name="Mittelman R."/>
            <person name="Mlenga V."/>
            <person name="Montmayeur A."/>
            <person name="Mulrain L."/>
            <person name="Navidi A."/>
            <person name="Naylor J."/>
            <person name="Negash T."/>
            <person name="Nguyen T."/>
            <person name="Nguyen N."/>
            <person name="Nicol R."/>
            <person name="Norbu C."/>
            <person name="Norbu N."/>
            <person name="Novod N."/>
            <person name="O'Neill B."/>
            <person name="Osman S."/>
            <person name="Markiewicz E."/>
            <person name="Oyono O.L."/>
            <person name="Patti C."/>
            <person name="Phunkhang P."/>
            <person name="Pierre F."/>
            <person name="Priest M."/>
            <person name="Raghuraman S."/>
            <person name="Rege F."/>
            <person name="Reyes R."/>
            <person name="Rise C."/>
            <person name="Rogov P."/>
            <person name="Ross K."/>
            <person name="Ryan E."/>
            <person name="Settipalli S."/>
            <person name="Shea T."/>
            <person name="Sherpa N."/>
            <person name="Shi L."/>
            <person name="Shih D."/>
            <person name="Sparrow T."/>
            <person name="Spaulding J."/>
            <person name="Stalker J."/>
            <person name="Stange-Thomann N."/>
            <person name="Stavropoulos S."/>
            <person name="Stone C."/>
            <person name="Strader C."/>
            <person name="Tesfaye S."/>
            <person name="Thomson T."/>
            <person name="Thoulutsang Y."/>
            <person name="Thoulutsang D."/>
            <person name="Topham K."/>
            <person name="Topping I."/>
            <person name="Tsamla T."/>
            <person name="Vassiliev H."/>
            <person name="Vo A."/>
            <person name="Wangchuk T."/>
            <person name="Wangdi T."/>
            <person name="Weiand M."/>
            <person name="Wilkinson J."/>
            <person name="Wilson A."/>
            <person name="Yadav S."/>
            <person name="Young G."/>
            <person name="Yu Q."/>
            <person name="Zembek L."/>
            <person name="Zhong D."/>
            <person name="Zimmer A."/>
            <person name="Zwirko Z."/>
            <person name="Jaffe D.B."/>
            <person name="Alvarez P."/>
            <person name="Brockman W."/>
            <person name="Butler J."/>
            <person name="Chin C."/>
            <person name="Gnerre S."/>
            <person name="Grabherr M."/>
            <person name="Kleber M."/>
            <person name="Mauceli E."/>
            <person name="MacCallum I."/>
        </authorList>
    </citation>
    <scope>NUCLEOTIDE SEQUENCE [LARGE SCALE GENOMIC DNA]</scope>
    <source>
        <strain evidence="5">Tucson 14024-0371.13</strain>
    </source>
</reference>
<feature type="compositionally biased region" description="Polar residues" evidence="2">
    <location>
        <begin position="148"/>
        <end position="158"/>
    </location>
</feature>
<feature type="domain" description="CCDC113/CCDC96 coiled-coil" evidence="3">
    <location>
        <begin position="735"/>
        <end position="910"/>
    </location>
</feature>
<keyword evidence="1" id="KW-0175">Coiled coil</keyword>
<proteinExistence type="predicted"/>
<accession>B3MMK3</accession>
<dbReference type="Pfam" id="PF13870">
    <property type="entry name" value="CCDC113_CCDC96_CC"/>
    <property type="match status" value="1"/>
</dbReference>
<organism evidence="4 5">
    <name type="scientific">Drosophila ananassae</name>
    <name type="common">Fruit fly</name>
    <dbReference type="NCBI Taxonomy" id="7217"/>
    <lineage>
        <taxon>Eukaryota</taxon>
        <taxon>Metazoa</taxon>
        <taxon>Ecdysozoa</taxon>
        <taxon>Arthropoda</taxon>
        <taxon>Hexapoda</taxon>
        <taxon>Insecta</taxon>
        <taxon>Pterygota</taxon>
        <taxon>Neoptera</taxon>
        <taxon>Endopterygota</taxon>
        <taxon>Diptera</taxon>
        <taxon>Brachycera</taxon>
        <taxon>Muscomorpha</taxon>
        <taxon>Ephydroidea</taxon>
        <taxon>Drosophilidae</taxon>
        <taxon>Drosophila</taxon>
        <taxon>Sophophora</taxon>
    </lineage>
</organism>
<dbReference type="eggNOG" id="ENOG502SGZY">
    <property type="taxonomic scope" value="Eukaryota"/>
</dbReference>
<feature type="compositionally biased region" description="Polar residues" evidence="2">
    <location>
        <begin position="228"/>
        <end position="246"/>
    </location>
</feature>
<dbReference type="EMBL" id="CH902620">
    <property type="protein sequence ID" value="EDV30949.2"/>
    <property type="molecule type" value="Genomic_DNA"/>
</dbReference>
<dbReference type="Proteomes" id="UP000007801">
    <property type="component" value="Unassembled WGS sequence"/>
</dbReference>
<dbReference type="OrthoDB" id="10254794at2759"/>
<dbReference type="GeneID" id="6497925"/>
<keyword evidence="5" id="KW-1185">Reference proteome</keyword>
<sequence>MSEIVTAPELPDMLQEGTEPETLKRGTEPDGMQNGTKPVLLQSGTEPELLQNETKPDTMQKGTEPFIQQNGSKPDMLQSGTESGMVQNGSKPNMMQNGTDPGVLQNVTEPVALQNAKEPDMLHFETEPEVLQNESKPDIEQNVRLSEVTANSGSQSVSSHDERSLKEKITNFHSQRKSFSPEGSQKSAHTKKKTKKKGLKKEPKKTVVAAIAPPLRMQHNKGNKDKTSTSSQKPMSNLTTVSSRTIPRSGSARSVGRSVPRSVSARSVTSSRSARSTRSTISRKSVPNLVSAKGSKESSRRQSRVSYRARFSKGYPFDLMSVDSSDSMPSVISTTSSRVSSVKGRKSKRNELISKNPEPYKIYYLKHLQNLAEETPAISEADPLHFDELSESLDNLEPISSKSSKRPSPASRKDTEEELPSIAESLIPEDDDAEEDIQELRYNFLQQFRRVPKIEELSSSSSVEVPIYTKKESIRKKQVSMNTLVDFRESTALEESTDWHLEAEAESAKYSGSSSQISEISLSSLTDSDIEVIVEGKSSVEDVSRSMMKIEPRHTRIDYDGSTSSSLEYRMHVATLEAVENFLDTMINQIVDLEEHPDAVLRRYLDKKRLHKRLAVLAQDYQEEIYKNQSLDRLVTEYYARRKVLPFITESKRTQTMSQMRHRAVLEELDYRLEYMRALNATKKKLIAKLREEELAAEAVMEEKKRKFESKVKETLLKDGFDRLKGVIDDIMKKMNRTRDEVSAVRRNLLYIQHRYAMFSTLAEKMECTDGGLSVNAYLSNQAHNHSLLIKIQEKDIELRRLSEIVTYNMHAMAHWKNKETMARNMLSQLASRLLEQQDVRKKCRDRLHKEVLHHNKLKKEQQNLRRLGCLMHYPALLKDYDECVDFSKHKRKVVRKLRLEHDRLERRLTAVEKGAHESSFMSGISLLPQMRSRNNSKSVGAE</sequence>
<dbReference type="HOGENOM" id="CLU_402954_0_0_1"/>
<feature type="region of interest" description="Disordered" evidence="2">
    <location>
        <begin position="395"/>
        <end position="432"/>
    </location>
</feature>
<evidence type="ECO:0000313" key="4">
    <source>
        <dbReference type="EMBL" id="EDV30949.2"/>
    </source>
</evidence>
<dbReference type="AlphaFoldDB" id="B3MMK3"/>
<dbReference type="KEGG" id="dan:6497925"/>
<dbReference type="InterPro" id="IPR025254">
    <property type="entry name" value="CCDC113/CCDC96_CC"/>
</dbReference>
<dbReference type="InParanoid" id="B3MMK3"/>
<evidence type="ECO:0000313" key="5">
    <source>
        <dbReference type="Proteomes" id="UP000007801"/>
    </source>
</evidence>
<feature type="coiled-coil region" evidence="1">
    <location>
        <begin position="676"/>
        <end position="748"/>
    </location>
</feature>
<feature type="compositionally biased region" description="Low complexity" evidence="2">
    <location>
        <begin position="248"/>
        <end position="286"/>
    </location>
</feature>
<feature type="compositionally biased region" description="Basic residues" evidence="2">
    <location>
        <begin position="188"/>
        <end position="199"/>
    </location>
</feature>
<dbReference type="SMR" id="B3MMK3"/>
<dbReference type="STRING" id="7217.B3MMK3"/>
<feature type="compositionally biased region" description="Polar residues" evidence="2">
    <location>
        <begin position="171"/>
        <end position="185"/>
    </location>
</feature>
<feature type="compositionally biased region" description="Polar residues" evidence="2">
    <location>
        <begin position="66"/>
        <end position="99"/>
    </location>
</feature>